<dbReference type="Gene3D" id="2.60.200.40">
    <property type="match status" value="1"/>
</dbReference>
<dbReference type="GO" id="GO:0005737">
    <property type="term" value="C:cytoplasm"/>
    <property type="evidence" value="ECO:0007669"/>
    <property type="project" value="TreeGrafter"/>
</dbReference>
<sequence length="539" mass="59768">MASANAAAMALHGAYRGKPAVLTIDGSEFCAHLKDQLWVQLPVKLVLDATLHGNALTVSMLAPPSRRMSYQRIISREQWGGRHKQKIMQTLRLFSMNLEVAAPDAEAFVDALLKAAYPRTTPHRRVIVLCNPQSGQGHGKHMLDIVVKPVLKRAGCAMTVIETDGPAHAYRVSQTLKVTDYDVLACVGGDGTVHEVVNGLASRSDVEQAMQLPLAPIPCGSGNGLYISLHGAENGFVHYLACLNVIKGTPHVHELMTITQDVHDMDANAWPYTLRGQAADGREYAQYYSFMSQAIGIMADLDIGTEPWRFIGDLRFILGFLVYAIRNRPCHADVDVLFGERGTVSLHEMRRGSDAASRSKEEQRPMPVSPHSLRYGSVLDPITLATTPYDPAMPDAELLRNEWMRLPMPLSFVYTGKVPYVARSLMAFPYTHPHDGLIDVVAQDQRVTLFNKIAATSHGESGRHIYDQGVHYMKVQALRITPRNKLARHRYISIDGEKAPYAPFQAELSELYMTLLSLDDEEWHAPSLRPPMLDVPAAH</sequence>
<evidence type="ECO:0000313" key="4">
    <source>
        <dbReference type="Proteomes" id="UP001220961"/>
    </source>
</evidence>
<feature type="compositionally biased region" description="Basic and acidic residues" evidence="1">
    <location>
        <begin position="349"/>
        <end position="364"/>
    </location>
</feature>
<protein>
    <submittedName>
        <fullName evidence="3">Sphingosine kinase</fullName>
        <ecNumber evidence="3">2.7.1.91</ecNumber>
    </submittedName>
</protein>
<dbReference type="InterPro" id="IPR001206">
    <property type="entry name" value="Diacylglycerol_kinase_cat_dom"/>
</dbReference>
<dbReference type="EC" id="2.7.1.91" evidence="3"/>
<dbReference type="Proteomes" id="UP001220961">
    <property type="component" value="Chromosome 5"/>
</dbReference>
<dbReference type="InterPro" id="IPR016064">
    <property type="entry name" value="NAD/diacylglycerol_kinase_sf"/>
</dbReference>
<dbReference type="SMART" id="SM00046">
    <property type="entry name" value="DAGKc"/>
    <property type="match status" value="1"/>
</dbReference>
<dbReference type="PROSITE" id="PS50146">
    <property type="entry name" value="DAGK"/>
    <property type="match status" value="1"/>
</dbReference>
<name>A0AAF0EDF8_9BASI</name>
<feature type="region of interest" description="Disordered" evidence="1">
    <location>
        <begin position="349"/>
        <end position="370"/>
    </location>
</feature>
<dbReference type="GO" id="GO:0016020">
    <property type="term" value="C:membrane"/>
    <property type="evidence" value="ECO:0007669"/>
    <property type="project" value="TreeGrafter"/>
</dbReference>
<keyword evidence="4" id="KW-1185">Reference proteome</keyword>
<dbReference type="InterPro" id="IPR017438">
    <property type="entry name" value="ATP-NAD_kinase_N"/>
</dbReference>
<dbReference type="EMBL" id="CP119912">
    <property type="protein sequence ID" value="WFD20522.1"/>
    <property type="molecule type" value="Genomic_DNA"/>
</dbReference>
<accession>A0AAF0EDF8</accession>
<dbReference type="Pfam" id="PF00781">
    <property type="entry name" value="DAGK_cat"/>
    <property type="match status" value="1"/>
</dbReference>
<dbReference type="AlphaFoldDB" id="A0AAF0EDF8"/>
<reference evidence="3" key="1">
    <citation type="submission" date="2023-03" db="EMBL/GenBank/DDBJ databases">
        <title>Mating type loci evolution in Malassezia.</title>
        <authorList>
            <person name="Coelho M.A."/>
        </authorList>
    </citation>
    <scope>NUCLEOTIDE SEQUENCE</scope>
    <source>
        <strain evidence="3">CBS 10434</strain>
    </source>
</reference>
<gene>
    <name evidence="3" type="primary">LCB4</name>
    <name evidence="3" type="ORF">MCAP1_002768</name>
</gene>
<dbReference type="PANTHER" id="PTHR12358">
    <property type="entry name" value="SPHINGOSINE KINASE"/>
    <property type="match status" value="1"/>
</dbReference>
<evidence type="ECO:0000313" key="3">
    <source>
        <dbReference type="EMBL" id="WFD20522.1"/>
    </source>
</evidence>
<proteinExistence type="predicted"/>
<evidence type="ECO:0000259" key="2">
    <source>
        <dbReference type="PROSITE" id="PS50146"/>
    </source>
</evidence>
<feature type="domain" description="DAGKc" evidence="2">
    <location>
        <begin position="121"/>
        <end position="262"/>
    </location>
</feature>
<dbReference type="SUPFAM" id="SSF111331">
    <property type="entry name" value="NAD kinase/diacylglycerol kinase-like"/>
    <property type="match status" value="1"/>
</dbReference>
<dbReference type="PANTHER" id="PTHR12358:SF31">
    <property type="entry name" value="ACYLGLYCEROL KINASE, MITOCHONDRIAL"/>
    <property type="match status" value="1"/>
</dbReference>
<organism evidence="3 4">
    <name type="scientific">Malassezia caprae</name>
    <dbReference type="NCBI Taxonomy" id="1381934"/>
    <lineage>
        <taxon>Eukaryota</taxon>
        <taxon>Fungi</taxon>
        <taxon>Dikarya</taxon>
        <taxon>Basidiomycota</taxon>
        <taxon>Ustilaginomycotina</taxon>
        <taxon>Malasseziomycetes</taxon>
        <taxon>Malasseziales</taxon>
        <taxon>Malasseziaceae</taxon>
        <taxon>Malassezia</taxon>
    </lineage>
</organism>
<dbReference type="GO" id="GO:0008481">
    <property type="term" value="F:sphingosine kinase activity"/>
    <property type="evidence" value="ECO:0007669"/>
    <property type="project" value="UniProtKB-EC"/>
</dbReference>
<evidence type="ECO:0000256" key="1">
    <source>
        <dbReference type="SAM" id="MobiDB-lite"/>
    </source>
</evidence>
<keyword evidence="3" id="KW-0418">Kinase</keyword>
<dbReference type="InterPro" id="IPR050187">
    <property type="entry name" value="Lipid_Phosphate_FormReg"/>
</dbReference>
<keyword evidence="3" id="KW-0808">Transferase</keyword>
<dbReference type="GO" id="GO:0046512">
    <property type="term" value="P:sphingosine biosynthetic process"/>
    <property type="evidence" value="ECO:0007669"/>
    <property type="project" value="TreeGrafter"/>
</dbReference>
<dbReference type="Gene3D" id="3.40.50.10330">
    <property type="entry name" value="Probable inorganic polyphosphate/atp-NAD kinase, domain 1"/>
    <property type="match status" value="1"/>
</dbReference>